<dbReference type="Proteomes" id="UP001312865">
    <property type="component" value="Unassembled WGS sequence"/>
</dbReference>
<proteinExistence type="predicted"/>
<gene>
    <name evidence="1" type="ORF">WAK64_16395</name>
</gene>
<sequence>MQRGVVSQTTERLMTTMDIDRLLEETAEFADEKWNINIDYFDIDKLLEGIEKTKDN</sequence>
<evidence type="ECO:0000313" key="1">
    <source>
        <dbReference type="EMBL" id="MEI5908629.1"/>
    </source>
</evidence>
<dbReference type="EMBL" id="JBBAXC010000014">
    <property type="protein sequence ID" value="MEI5908629.1"/>
    <property type="molecule type" value="Genomic_DNA"/>
</dbReference>
<name>A0ABU8HHM8_9BACI</name>
<evidence type="ECO:0000313" key="2">
    <source>
        <dbReference type="Proteomes" id="UP001312865"/>
    </source>
</evidence>
<keyword evidence="2" id="KW-1185">Reference proteome</keyword>
<protein>
    <submittedName>
        <fullName evidence="1">Uncharacterized protein</fullName>
    </submittedName>
</protein>
<comment type="caution">
    <text evidence="1">The sequence shown here is derived from an EMBL/GenBank/DDBJ whole genome shotgun (WGS) entry which is preliminary data.</text>
</comment>
<accession>A0ABU8HHM8</accession>
<organism evidence="1 2">
    <name type="scientific">Bacillus spongiae</name>
    <dbReference type="NCBI Taxonomy" id="2683610"/>
    <lineage>
        <taxon>Bacteria</taxon>
        <taxon>Bacillati</taxon>
        <taxon>Bacillota</taxon>
        <taxon>Bacilli</taxon>
        <taxon>Bacillales</taxon>
        <taxon>Bacillaceae</taxon>
        <taxon>Bacillus</taxon>
    </lineage>
</organism>
<reference evidence="1 2" key="1">
    <citation type="journal article" date="2018" name="J. Microbiol.">
        <title>Bacillus spongiae sp. nov., isolated from sponge of Jeju Island.</title>
        <authorList>
            <person name="Lee G.E."/>
            <person name="Im W.T."/>
            <person name="Park J.S."/>
        </authorList>
    </citation>
    <scope>NUCLEOTIDE SEQUENCE [LARGE SCALE GENOMIC DNA]</scope>
    <source>
        <strain evidence="1 2">135PIL107-10</strain>
    </source>
</reference>